<evidence type="ECO:0000259" key="1">
    <source>
        <dbReference type="SMART" id="SM00382"/>
    </source>
</evidence>
<sequence length="260" mass="29711">MKSLNGDKVVSIISEQTVFCPNHGKYQSRNVIGKTWTTCPRCQKDESDALEAVAEQKRRQDKQNELQRRVGEACIPARFRDRTFEVFNANSDSLRFALDFALEYANNFDDVLRAGRSAIFHGNPGTGKTHLSVAIGLYIMSHDQRTVLFSTALRMIRRVKDCWKRDSVDSESKIISLFASPDLLIVDEVGVQFGSEAERIIMFDILNERYEKRRPTIFLSNLDREGVVEFMGERVIDRLREDGGMFIAFDGESYRPNLAP</sequence>
<comment type="caution">
    <text evidence="2">The sequence shown here is derived from an EMBL/GenBank/DDBJ whole genome shotgun (WGS) entry which is preliminary data.</text>
</comment>
<organism evidence="2">
    <name type="scientific">mine drainage metagenome</name>
    <dbReference type="NCBI Taxonomy" id="410659"/>
    <lineage>
        <taxon>unclassified sequences</taxon>
        <taxon>metagenomes</taxon>
        <taxon>ecological metagenomes</taxon>
    </lineage>
</organism>
<dbReference type="SUPFAM" id="SSF52540">
    <property type="entry name" value="P-loop containing nucleoside triphosphate hydrolases"/>
    <property type="match status" value="1"/>
</dbReference>
<protein>
    <submittedName>
        <fullName evidence="2">DNA replication protein DnaC</fullName>
    </submittedName>
</protein>
<dbReference type="Pfam" id="PF01695">
    <property type="entry name" value="IstB_IS21"/>
    <property type="match status" value="1"/>
</dbReference>
<dbReference type="PANTHER" id="PTHR30050:SF4">
    <property type="entry name" value="ATP-BINDING PROTEIN RV3427C IN INSERTION SEQUENCE-RELATED"/>
    <property type="match status" value="1"/>
</dbReference>
<dbReference type="GO" id="GO:0006260">
    <property type="term" value="P:DNA replication"/>
    <property type="evidence" value="ECO:0007669"/>
    <property type="project" value="TreeGrafter"/>
</dbReference>
<evidence type="ECO:0000313" key="2">
    <source>
        <dbReference type="EMBL" id="OIR06012.1"/>
    </source>
</evidence>
<dbReference type="InterPro" id="IPR002611">
    <property type="entry name" value="IstB_ATP-bd"/>
</dbReference>
<proteinExistence type="predicted"/>
<gene>
    <name evidence="2" type="primary">dnaC_2</name>
    <name evidence="2" type="ORF">GALL_118090</name>
</gene>
<dbReference type="InterPro" id="IPR027417">
    <property type="entry name" value="P-loop_NTPase"/>
</dbReference>
<dbReference type="PANTHER" id="PTHR30050">
    <property type="entry name" value="CHROMOSOMAL REPLICATION INITIATOR PROTEIN DNAA"/>
    <property type="match status" value="1"/>
</dbReference>
<accession>A0A1J5SWN9</accession>
<dbReference type="Gene3D" id="3.40.50.300">
    <property type="entry name" value="P-loop containing nucleotide triphosphate hydrolases"/>
    <property type="match status" value="1"/>
</dbReference>
<dbReference type="EMBL" id="MLJW01000046">
    <property type="protein sequence ID" value="OIR06012.1"/>
    <property type="molecule type" value="Genomic_DNA"/>
</dbReference>
<reference evidence="2" key="1">
    <citation type="submission" date="2016-10" db="EMBL/GenBank/DDBJ databases">
        <title>Sequence of Gallionella enrichment culture.</title>
        <authorList>
            <person name="Poehlein A."/>
            <person name="Muehling M."/>
            <person name="Daniel R."/>
        </authorList>
    </citation>
    <scope>NUCLEOTIDE SEQUENCE</scope>
</reference>
<dbReference type="SMART" id="SM00382">
    <property type="entry name" value="AAA"/>
    <property type="match status" value="1"/>
</dbReference>
<dbReference type="GO" id="GO:0005524">
    <property type="term" value="F:ATP binding"/>
    <property type="evidence" value="ECO:0007669"/>
    <property type="project" value="InterPro"/>
</dbReference>
<name>A0A1J5SWN9_9ZZZZ</name>
<feature type="domain" description="AAA+ ATPase" evidence="1">
    <location>
        <begin position="114"/>
        <end position="242"/>
    </location>
</feature>
<dbReference type="InterPro" id="IPR003593">
    <property type="entry name" value="AAA+_ATPase"/>
</dbReference>
<dbReference type="AlphaFoldDB" id="A0A1J5SWN9"/>